<dbReference type="NCBIfam" id="TIGR00478">
    <property type="entry name" value="tly"/>
    <property type="match status" value="1"/>
</dbReference>
<keyword evidence="1 3" id="KW-0694">RNA-binding</keyword>
<feature type="domain" description="RNA-binding S4" evidence="4">
    <location>
        <begin position="2"/>
        <end position="66"/>
    </location>
</feature>
<dbReference type="Gene3D" id="3.10.290.10">
    <property type="entry name" value="RNA-binding S4 domain"/>
    <property type="match status" value="1"/>
</dbReference>
<dbReference type="InterPro" id="IPR002942">
    <property type="entry name" value="S4_RNA-bd"/>
</dbReference>
<dbReference type="PIRSF" id="PIRSF005578">
    <property type="entry name" value="TlyA"/>
    <property type="match status" value="1"/>
</dbReference>
<dbReference type="Pfam" id="PF01728">
    <property type="entry name" value="FtsJ"/>
    <property type="match status" value="1"/>
</dbReference>
<dbReference type="InterPro" id="IPR004538">
    <property type="entry name" value="Hemolysin_A/TlyA"/>
</dbReference>
<dbReference type="PROSITE" id="PS50889">
    <property type="entry name" value="S4"/>
    <property type="match status" value="1"/>
</dbReference>
<comment type="caution">
    <text evidence="5">The sequence shown here is derived from an EMBL/GenBank/DDBJ whole genome shotgun (WGS) entry which is preliminary data.</text>
</comment>
<dbReference type="SUPFAM" id="SSF55174">
    <property type="entry name" value="Alpha-L RNA-binding motif"/>
    <property type="match status" value="1"/>
</dbReference>
<dbReference type="InterPro" id="IPR036986">
    <property type="entry name" value="S4_RNA-bd_sf"/>
</dbReference>
<evidence type="ECO:0000256" key="1">
    <source>
        <dbReference type="ARBA" id="ARBA00022884"/>
    </source>
</evidence>
<keyword evidence="5" id="KW-0489">Methyltransferase</keyword>
<evidence type="ECO:0000313" key="5">
    <source>
        <dbReference type="EMBL" id="HIT74123.1"/>
    </source>
</evidence>
<reference evidence="5" key="1">
    <citation type="submission" date="2020-10" db="EMBL/GenBank/DDBJ databases">
        <authorList>
            <person name="Gilroy R."/>
        </authorList>
    </citation>
    <scope>NUCLEOTIDE SEQUENCE</scope>
    <source>
        <strain evidence="5">ChiGjej1B1-24693</strain>
    </source>
</reference>
<dbReference type="AlphaFoldDB" id="A0A9D1GUP9"/>
<dbReference type="GO" id="GO:0003723">
    <property type="term" value="F:RNA binding"/>
    <property type="evidence" value="ECO:0007669"/>
    <property type="project" value="UniProtKB-KW"/>
</dbReference>
<dbReference type="Gene3D" id="3.40.50.150">
    <property type="entry name" value="Vaccinia Virus protein VP39"/>
    <property type="match status" value="1"/>
</dbReference>
<dbReference type="GO" id="GO:0008168">
    <property type="term" value="F:methyltransferase activity"/>
    <property type="evidence" value="ECO:0007669"/>
    <property type="project" value="UniProtKB-KW"/>
</dbReference>
<dbReference type="GO" id="GO:0032259">
    <property type="term" value="P:methylation"/>
    <property type="evidence" value="ECO:0007669"/>
    <property type="project" value="UniProtKB-KW"/>
</dbReference>
<accession>A0A9D1GUP9</accession>
<dbReference type="Pfam" id="PF01479">
    <property type="entry name" value="S4"/>
    <property type="match status" value="1"/>
</dbReference>
<evidence type="ECO:0000256" key="2">
    <source>
        <dbReference type="ARBA" id="ARBA00029460"/>
    </source>
</evidence>
<dbReference type="SUPFAM" id="SSF53335">
    <property type="entry name" value="S-adenosyl-L-methionine-dependent methyltransferases"/>
    <property type="match status" value="1"/>
</dbReference>
<proteinExistence type="inferred from homology"/>
<protein>
    <submittedName>
        <fullName evidence="5">TlyA family RNA methyltransferase</fullName>
    </submittedName>
</protein>
<dbReference type="EMBL" id="DVLP01000027">
    <property type="protein sequence ID" value="HIT74123.1"/>
    <property type="molecule type" value="Genomic_DNA"/>
</dbReference>
<dbReference type="CDD" id="cd00165">
    <property type="entry name" value="S4"/>
    <property type="match status" value="1"/>
</dbReference>
<organism evidence="5 6">
    <name type="scientific">Candidatus Avipropionibacterium avicola</name>
    <dbReference type="NCBI Taxonomy" id="2840701"/>
    <lineage>
        <taxon>Bacteria</taxon>
        <taxon>Bacillati</taxon>
        <taxon>Actinomycetota</taxon>
        <taxon>Actinomycetes</taxon>
        <taxon>Propionibacteriales</taxon>
        <taxon>Propionibacteriaceae</taxon>
        <taxon>Propionibacteriaceae incertae sedis</taxon>
        <taxon>Candidatus Avipropionibacterium</taxon>
    </lineage>
</organism>
<name>A0A9D1GUP9_9ACTN</name>
<dbReference type="PANTHER" id="PTHR32319">
    <property type="entry name" value="BACTERIAL HEMOLYSIN-LIKE PROTEIN"/>
    <property type="match status" value="1"/>
</dbReference>
<evidence type="ECO:0000259" key="4">
    <source>
        <dbReference type="SMART" id="SM00363"/>
    </source>
</evidence>
<dbReference type="InterPro" id="IPR002877">
    <property type="entry name" value="RNA_MeTrfase_FtsJ_dom"/>
</dbReference>
<sequence>MVRLDQALVARGLAPSRTRAAALITDGHVRVGGRPVTKPGARVGDDDDIELDHTDHYVSRAAHKLIGALDALELRPYGRALDAGASTGGFTQVLLERGVTHVHAVDVGHDQLHPSIREDPRVSVHERFHLRDLTLALVDDTPLDWLVADVSFISLTKILEPLFGVLAEHGQALLMVKPQFEVGRTRLGAGGVVRDEDDREQAIAGVISAADELGWTCRARTSSPVPGEYGNREEFVWMTRTVPSPRPPILNP</sequence>
<reference evidence="5" key="2">
    <citation type="journal article" date="2021" name="PeerJ">
        <title>Extensive microbial diversity within the chicken gut microbiome revealed by metagenomics and culture.</title>
        <authorList>
            <person name="Gilroy R."/>
            <person name="Ravi A."/>
            <person name="Getino M."/>
            <person name="Pursley I."/>
            <person name="Horton D.L."/>
            <person name="Alikhan N.F."/>
            <person name="Baker D."/>
            <person name="Gharbi K."/>
            <person name="Hall N."/>
            <person name="Watson M."/>
            <person name="Adriaenssens E.M."/>
            <person name="Foster-Nyarko E."/>
            <person name="Jarju S."/>
            <person name="Secka A."/>
            <person name="Antonio M."/>
            <person name="Oren A."/>
            <person name="Chaudhuri R.R."/>
            <person name="La Ragione R."/>
            <person name="Hildebrand F."/>
            <person name="Pallen M.J."/>
        </authorList>
    </citation>
    <scope>NUCLEOTIDE SEQUENCE</scope>
    <source>
        <strain evidence="5">ChiGjej1B1-24693</strain>
    </source>
</reference>
<dbReference type="SMART" id="SM00363">
    <property type="entry name" value="S4"/>
    <property type="match status" value="1"/>
</dbReference>
<keyword evidence="5" id="KW-0808">Transferase</keyword>
<dbReference type="InterPro" id="IPR047048">
    <property type="entry name" value="TlyA"/>
</dbReference>
<gene>
    <name evidence="5" type="ORF">IAA98_00885</name>
</gene>
<dbReference type="InterPro" id="IPR029063">
    <property type="entry name" value="SAM-dependent_MTases_sf"/>
</dbReference>
<evidence type="ECO:0000313" key="6">
    <source>
        <dbReference type="Proteomes" id="UP000886842"/>
    </source>
</evidence>
<dbReference type="PANTHER" id="PTHR32319:SF0">
    <property type="entry name" value="BACTERIAL HEMOLYSIN-LIKE PROTEIN"/>
    <property type="match status" value="1"/>
</dbReference>
<dbReference type="Proteomes" id="UP000886842">
    <property type="component" value="Unassembled WGS sequence"/>
</dbReference>
<comment type="similarity">
    <text evidence="2">Belongs to the TlyA family.</text>
</comment>
<evidence type="ECO:0000256" key="3">
    <source>
        <dbReference type="PROSITE-ProRule" id="PRU00182"/>
    </source>
</evidence>